<dbReference type="PANTHER" id="PTHR47080:SF2">
    <property type="entry name" value="GLUTAMINE-RICH PROTEIN 2"/>
    <property type="match status" value="1"/>
</dbReference>
<protein>
    <submittedName>
        <fullName evidence="6">Uncharacterized protein</fullName>
    </submittedName>
</protein>
<proteinExistence type="predicted"/>
<gene>
    <name evidence="6" type="ORF">XELAEV_18044089mg</name>
</gene>
<feature type="compositionally biased region" description="Polar residues" evidence="3">
    <location>
        <begin position="1082"/>
        <end position="1103"/>
    </location>
</feature>
<evidence type="ECO:0000259" key="5">
    <source>
        <dbReference type="Pfam" id="PF16043"/>
    </source>
</evidence>
<evidence type="ECO:0000259" key="4">
    <source>
        <dbReference type="Pfam" id="PF13793"/>
    </source>
</evidence>
<dbReference type="PANTHER" id="PTHR47080">
    <property type="entry name" value="CHROMOSOME 16 OPEN READING FRAME 96"/>
    <property type="match status" value="1"/>
</dbReference>
<keyword evidence="2" id="KW-0175">Coiled coil</keyword>
<dbReference type="AlphaFoldDB" id="A0A974BY29"/>
<dbReference type="InterPro" id="IPR032013">
    <property type="entry name" value="DUF4795"/>
</dbReference>
<feature type="compositionally biased region" description="Low complexity" evidence="3">
    <location>
        <begin position="543"/>
        <end position="555"/>
    </location>
</feature>
<dbReference type="Gene3D" id="3.40.50.2020">
    <property type="match status" value="1"/>
</dbReference>
<dbReference type="EMBL" id="CM004482">
    <property type="protein sequence ID" value="OCT62995.1"/>
    <property type="molecule type" value="Genomic_DNA"/>
</dbReference>
<name>A0A974BY29_XENLA</name>
<accession>A0A974BY29</accession>
<sequence>MPRRMLMPHKSVFSYSRPPKWLNGGHNMNSARCGYRVFSANSSEACMELAKKITERLGAQLGKAVVYQESNGETRVEIKESVRGHNIFIIQTIPRDVNTAVMELLIMAYALKTSCANNIIGVIPYFPYSKQSKMRKRGSIVCKLLASMMSDAGGIYLEFELDWLCLISASFLCTFQPIIAPLSYLHLFVSYLKLSCLKPSCICITSFSCLLSISPGNNKAEAGAVNFNALRTLLHAIIKHLHIQDIKTEVLEAESDLYKTPSGWAHMDGTEQAGKVAVGYHQMEDRIEHIEKQIEALNKLPTGADLIERVGGTTPVEDVWHMLQMKKRIEANEDGVSTAMGLLQDLLNITTTLQEANKDFQSQLQKVRDSVELTMQEDIQKCLSQLELQRSDVEKLAQVEQELMSLQQYMGDQDTIQQQLNQMELQRTEEAKLGNMQAELESIQKCLAALEKRLMQYPSPTELNNMVGWDILRETLVTHCMDAETSCTDIPVFEKKVPDLETGWSQTSDSAYVTVPTQAGTSNAEVTSQTDFHITVVSEPGLPSEQPSQEGSPSQTAQNPLLEPLSQSEGDALVAVLPQTLVSIQTFQKGLQFSTDMTSTPPGGPVPPYSAVNTSVSTHPPGSPMVGPPSTVPTQLPGMSFTEQVIDQRNDPAAMTTEIISSQLTSTSQPITSTTIPGVSSHGKSRASQRYADTVDALRKMGALTDKYSVLRERVEALVRNKADRSELKALLEGRGEIAVPGGSNNVASLQEEMNITRFLQEMKAERKKDGDLLLTFQGECDRLERSLAEEQKQTQKHIDVLYKKLEEMEEKKADKEHLELEIDVKADKQALDEKVSRAQFDATTEQLNNIVQELLGRVTGQEQDWQKVLDKINMEMQNKLDRMELDPFKKKLEERWKSISRQLQERSPQYETDEAAGIRKQLISHFHCLSCDRPLDIIMPGQPVLSIPNVPGLPVHRSTRPQSMYELEHIRQHFRNDRAQELADYNYMTSARSCGGSHTLTYSHRRFSKLQNITSKMSPEEGSIGFAQKIEEVDILGLDGHIYRGRMDSRLPAIYNIKDGLSGARLKRSQTSPKSILSCDSRPQSANSRPQSATSAGRSPTALAQISLERQGSAQQWPVQSQESFEIRLDTAIEPQCADEPVM</sequence>
<feature type="coiled-coil region" evidence="2">
    <location>
        <begin position="406"/>
        <end position="453"/>
    </location>
</feature>
<feature type="domain" description="Ribose-phosphate pyrophosphokinase N-terminal" evidence="4">
    <location>
        <begin position="42"/>
        <end position="153"/>
    </location>
</feature>
<dbReference type="FunFam" id="3.40.50.2020:FF:000014">
    <property type="entry name" value="Ribose-phosphate pyrophosphokinase 1"/>
    <property type="match status" value="1"/>
</dbReference>
<dbReference type="SMART" id="SM01400">
    <property type="entry name" value="Pribosyltran_N"/>
    <property type="match status" value="1"/>
</dbReference>
<dbReference type="InterPro" id="IPR029057">
    <property type="entry name" value="PRTase-like"/>
</dbReference>
<evidence type="ECO:0000313" key="7">
    <source>
        <dbReference type="Proteomes" id="UP000694892"/>
    </source>
</evidence>
<feature type="compositionally biased region" description="Low complexity" evidence="3">
    <location>
        <begin position="664"/>
        <end position="677"/>
    </location>
</feature>
<dbReference type="Proteomes" id="UP000694892">
    <property type="component" value="Chromosome 9_10L"/>
</dbReference>
<feature type="domain" description="DUF4795" evidence="5">
    <location>
        <begin position="774"/>
        <end position="963"/>
    </location>
</feature>
<evidence type="ECO:0000256" key="3">
    <source>
        <dbReference type="SAM" id="MobiDB-lite"/>
    </source>
</evidence>
<organism evidence="6 7">
    <name type="scientific">Xenopus laevis</name>
    <name type="common">African clawed frog</name>
    <dbReference type="NCBI Taxonomy" id="8355"/>
    <lineage>
        <taxon>Eukaryota</taxon>
        <taxon>Metazoa</taxon>
        <taxon>Chordata</taxon>
        <taxon>Craniata</taxon>
        <taxon>Vertebrata</taxon>
        <taxon>Euteleostomi</taxon>
        <taxon>Amphibia</taxon>
        <taxon>Batrachia</taxon>
        <taxon>Anura</taxon>
        <taxon>Pipoidea</taxon>
        <taxon>Pipidae</taxon>
        <taxon>Xenopodinae</taxon>
        <taxon>Xenopus</taxon>
        <taxon>Xenopus</taxon>
    </lineage>
</organism>
<dbReference type="Pfam" id="PF13793">
    <property type="entry name" value="Pribosyltran_N"/>
    <property type="match status" value="1"/>
</dbReference>
<dbReference type="GO" id="GO:0009165">
    <property type="term" value="P:nucleotide biosynthetic process"/>
    <property type="evidence" value="ECO:0007669"/>
    <property type="project" value="UniProtKB-KW"/>
</dbReference>
<feature type="region of interest" description="Disordered" evidence="3">
    <location>
        <begin position="1067"/>
        <end position="1103"/>
    </location>
</feature>
<dbReference type="OMA" id="PKDRAHK"/>
<feature type="region of interest" description="Disordered" evidence="3">
    <location>
        <begin position="538"/>
        <end position="561"/>
    </location>
</feature>
<feature type="coiled-coil region" evidence="2">
    <location>
        <begin position="774"/>
        <end position="829"/>
    </location>
</feature>
<dbReference type="SUPFAM" id="SSF53271">
    <property type="entry name" value="PRTase-like"/>
    <property type="match status" value="1"/>
</dbReference>
<evidence type="ECO:0000313" key="6">
    <source>
        <dbReference type="EMBL" id="OCT62995.1"/>
    </source>
</evidence>
<keyword evidence="1" id="KW-0545">Nucleotide biosynthesis</keyword>
<reference evidence="7" key="1">
    <citation type="journal article" date="2016" name="Nature">
        <title>Genome evolution in the allotetraploid frog Xenopus laevis.</title>
        <authorList>
            <person name="Session A.M."/>
            <person name="Uno Y."/>
            <person name="Kwon T."/>
            <person name="Chapman J.A."/>
            <person name="Toyoda A."/>
            <person name="Takahashi S."/>
            <person name="Fukui A."/>
            <person name="Hikosaka A."/>
            <person name="Suzuki A."/>
            <person name="Kondo M."/>
            <person name="van Heeringen S.J."/>
            <person name="Quigley I."/>
            <person name="Heinz S."/>
            <person name="Ogino H."/>
            <person name="Ochi H."/>
            <person name="Hellsten U."/>
            <person name="Lyons J.B."/>
            <person name="Simakov O."/>
            <person name="Putnam N."/>
            <person name="Stites J."/>
            <person name="Kuroki Y."/>
            <person name="Tanaka T."/>
            <person name="Michiue T."/>
            <person name="Watanabe M."/>
            <person name="Bogdanovic O."/>
            <person name="Lister R."/>
            <person name="Georgiou G."/>
            <person name="Paranjpe S.S."/>
            <person name="van Kruijsbergen I."/>
            <person name="Shu S."/>
            <person name="Carlson J."/>
            <person name="Kinoshita T."/>
            <person name="Ohta Y."/>
            <person name="Mawaribuchi S."/>
            <person name="Jenkins J."/>
            <person name="Grimwood J."/>
            <person name="Schmutz J."/>
            <person name="Mitros T."/>
            <person name="Mozaffari S.V."/>
            <person name="Suzuki Y."/>
            <person name="Haramoto Y."/>
            <person name="Yamamoto T.S."/>
            <person name="Takagi C."/>
            <person name="Heald R."/>
            <person name="Miller K."/>
            <person name="Haudenschild C."/>
            <person name="Kitzman J."/>
            <person name="Nakayama T."/>
            <person name="Izutsu Y."/>
            <person name="Robert J."/>
            <person name="Fortriede J."/>
            <person name="Burns K."/>
            <person name="Lotay V."/>
            <person name="Karimi K."/>
            <person name="Yasuoka Y."/>
            <person name="Dichmann D.S."/>
            <person name="Flajnik M.F."/>
            <person name="Houston D.W."/>
            <person name="Shendure J."/>
            <person name="DuPasquier L."/>
            <person name="Vize P.D."/>
            <person name="Zorn A.M."/>
            <person name="Ito M."/>
            <person name="Marcotte E.M."/>
            <person name="Wallingford J.B."/>
            <person name="Ito Y."/>
            <person name="Asashima M."/>
            <person name="Ueno N."/>
            <person name="Matsuda Y."/>
            <person name="Veenstra G.J."/>
            <person name="Fujiyama A."/>
            <person name="Harland R.M."/>
            <person name="Taira M."/>
            <person name="Rokhsar D.S."/>
        </authorList>
    </citation>
    <scope>NUCLEOTIDE SEQUENCE [LARGE SCALE GENOMIC DNA]</scope>
    <source>
        <strain evidence="7">J</strain>
    </source>
</reference>
<dbReference type="Pfam" id="PF16043">
    <property type="entry name" value="DUF4795"/>
    <property type="match status" value="1"/>
</dbReference>
<feature type="region of interest" description="Disordered" evidence="3">
    <location>
        <begin position="664"/>
        <end position="688"/>
    </location>
</feature>
<dbReference type="InterPro" id="IPR029099">
    <property type="entry name" value="Pribosyltran_N"/>
</dbReference>
<evidence type="ECO:0000256" key="1">
    <source>
        <dbReference type="ARBA" id="ARBA00022727"/>
    </source>
</evidence>
<evidence type="ECO:0000256" key="2">
    <source>
        <dbReference type="SAM" id="Coils"/>
    </source>
</evidence>